<dbReference type="AlphaFoldDB" id="A0A3A9J4L1"/>
<protein>
    <submittedName>
        <fullName evidence="1">Uncharacterized protein</fullName>
    </submittedName>
</protein>
<organism evidence="1 2">
    <name type="scientific">Aeromonas veronii</name>
    <dbReference type="NCBI Taxonomy" id="654"/>
    <lineage>
        <taxon>Bacteria</taxon>
        <taxon>Pseudomonadati</taxon>
        <taxon>Pseudomonadota</taxon>
        <taxon>Gammaproteobacteria</taxon>
        <taxon>Aeromonadales</taxon>
        <taxon>Aeromonadaceae</taxon>
        <taxon>Aeromonas</taxon>
    </lineage>
</organism>
<sequence>MARIQNFSRGVDHQAQFLCTFLCSLGSQAFAAGGAIKGVFFAGSAWATFCFNQFKFLRHIN</sequence>
<evidence type="ECO:0000313" key="1">
    <source>
        <dbReference type="EMBL" id="RKJ89967.1"/>
    </source>
</evidence>
<proteinExistence type="predicted"/>
<accession>A0A3A9J4L1</accession>
<evidence type="ECO:0000313" key="2">
    <source>
        <dbReference type="Proteomes" id="UP000281725"/>
    </source>
</evidence>
<gene>
    <name evidence="1" type="ORF">D6R50_12190</name>
</gene>
<dbReference type="Proteomes" id="UP000281725">
    <property type="component" value="Unassembled WGS sequence"/>
</dbReference>
<comment type="caution">
    <text evidence="1">The sequence shown here is derived from an EMBL/GenBank/DDBJ whole genome shotgun (WGS) entry which is preliminary data.</text>
</comment>
<reference evidence="1 2" key="1">
    <citation type="submission" date="2018-09" db="EMBL/GenBank/DDBJ databases">
        <title>Genome sequencing of Aeromonas veronii MS-17-88.</title>
        <authorList>
            <person name="Tekedar H.C."/>
            <person name="Arick M.A."/>
            <person name="Hsu C.-Y."/>
            <person name="Thrash A."/>
            <person name="Karsi A."/>
            <person name="Lawrence M.L."/>
            <person name="Abdelhamed H."/>
        </authorList>
    </citation>
    <scope>NUCLEOTIDE SEQUENCE [LARGE SCALE GENOMIC DNA]</scope>
    <source>
        <strain evidence="1 2">MS 17-88</strain>
    </source>
</reference>
<dbReference type="EMBL" id="RAWX01000002">
    <property type="protein sequence ID" value="RKJ89967.1"/>
    <property type="molecule type" value="Genomic_DNA"/>
</dbReference>
<name>A0A3A9J4L1_AERVE</name>